<protein>
    <submittedName>
        <fullName evidence="5">Sugar/nucleoside kinase (Ribokinase family)</fullName>
    </submittedName>
</protein>
<dbReference type="RefSeq" id="WP_244683082.1">
    <property type="nucleotide sequence ID" value="NZ_JALIRM010000014.1"/>
</dbReference>
<dbReference type="Gene3D" id="3.40.1190.20">
    <property type="match status" value="1"/>
</dbReference>
<comment type="caution">
    <text evidence="5">The sequence shown here is derived from an EMBL/GenBank/DDBJ whole genome shotgun (WGS) entry which is preliminary data.</text>
</comment>
<dbReference type="InterPro" id="IPR029056">
    <property type="entry name" value="Ribokinase-like"/>
</dbReference>
<dbReference type="InterPro" id="IPR011611">
    <property type="entry name" value="PfkB_dom"/>
</dbReference>
<evidence type="ECO:0000313" key="5">
    <source>
        <dbReference type="EMBL" id="MDQ0344895.1"/>
    </source>
</evidence>
<keyword evidence="6" id="KW-1185">Reference proteome</keyword>
<organism evidence="5 6">
    <name type="scientific">Lederbergia wuyishanensis</name>
    <dbReference type="NCBI Taxonomy" id="1347903"/>
    <lineage>
        <taxon>Bacteria</taxon>
        <taxon>Bacillati</taxon>
        <taxon>Bacillota</taxon>
        <taxon>Bacilli</taxon>
        <taxon>Bacillales</taxon>
        <taxon>Bacillaceae</taxon>
        <taxon>Lederbergia</taxon>
    </lineage>
</organism>
<dbReference type="Proteomes" id="UP001232343">
    <property type="component" value="Unassembled WGS sequence"/>
</dbReference>
<keyword evidence="2" id="KW-0808">Transferase</keyword>
<evidence type="ECO:0000256" key="1">
    <source>
        <dbReference type="ARBA" id="ARBA00010688"/>
    </source>
</evidence>
<evidence type="ECO:0000256" key="3">
    <source>
        <dbReference type="ARBA" id="ARBA00022777"/>
    </source>
</evidence>
<accession>A0ABU0D939</accession>
<dbReference type="SUPFAM" id="SSF53613">
    <property type="entry name" value="Ribokinase-like"/>
    <property type="match status" value="1"/>
</dbReference>
<evidence type="ECO:0000256" key="2">
    <source>
        <dbReference type="ARBA" id="ARBA00022679"/>
    </source>
</evidence>
<dbReference type="PANTHER" id="PTHR43320">
    <property type="entry name" value="SUGAR KINASE"/>
    <property type="match status" value="1"/>
</dbReference>
<sequence>MLRFSTKYGERVQLANQFNVHYGGAEANVGVSLANFGYDVFIVSKIPENQLGKTAEKHLKSFGIHTDYLLKGGERLGTYYLETGVGERGSQVIYGCKHSSFSQLTNDEIKFDEIFQGADLFHVTGITIALSPTLQELTLLSLQKAKEHGVTIWKKWIR</sequence>
<comment type="similarity">
    <text evidence="1">Belongs to the carbohydrate kinase PfkB family.</text>
</comment>
<dbReference type="EMBL" id="JAUSUO010000012">
    <property type="protein sequence ID" value="MDQ0344895.1"/>
    <property type="molecule type" value="Genomic_DNA"/>
</dbReference>
<feature type="domain" description="Carbohydrate kinase PfkB" evidence="4">
    <location>
        <begin position="8"/>
        <end position="151"/>
    </location>
</feature>
<name>A0ABU0D939_9BACI</name>
<keyword evidence="3 5" id="KW-0418">Kinase</keyword>
<evidence type="ECO:0000259" key="4">
    <source>
        <dbReference type="Pfam" id="PF00294"/>
    </source>
</evidence>
<proteinExistence type="inferred from homology"/>
<evidence type="ECO:0000313" key="6">
    <source>
        <dbReference type="Proteomes" id="UP001232343"/>
    </source>
</evidence>
<dbReference type="GO" id="GO:0016301">
    <property type="term" value="F:kinase activity"/>
    <property type="evidence" value="ECO:0007669"/>
    <property type="project" value="UniProtKB-KW"/>
</dbReference>
<dbReference type="Pfam" id="PF00294">
    <property type="entry name" value="PfkB"/>
    <property type="match status" value="1"/>
</dbReference>
<dbReference type="InterPro" id="IPR052700">
    <property type="entry name" value="Carb_kinase_PfkB-like"/>
</dbReference>
<dbReference type="PANTHER" id="PTHR43320:SF2">
    <property type="entry name" value="2-DEHYDRO-3-DEOXYGLUCONOKINASE_2-DEHYDRO-3-DEOXYGALACTONOKINASE"/>
    <property type="match status" value="1"/>
</dbReference>
<gene>
    <name evidence="5" type="ORF">J2S14_003740</name>
</gene>
<reference evidence="5 6" key="1">
    <citation type="submission" date="2023-07" db="EMBL/GenBank/DDBJ databases">
        <title>Genomic Encyclopedia of Type Strains, Phase IV (KMG-IV): sequencing the most valuable type-strain genomes for metagenomic binning, comparative biology and taxonomic classification.</title>
        <authorList>
            <person name="Goeker M."/>
        </authorList>
    </citation>
    <scope>NUCLEOTIDE SEQUENCE [LARGE SCALE GENOMIC DNA]</scope>
    <source>
        <strain evidence="5 6">DSM 27848</strain>
    </source>
</reference>